<reference evidence="1 2" key="1">
    <citation type="submission" date="2024-06" db="EMBL/GenBank/DDBJ databases">
        <title>Genomic Encyclopedia of Type Strains, Phase V (KMG-V): Genome sequencing to study the core and pangenomes of soil and plant-associated prokaryotes.</title>
        <authorList>
            <person name="Whitman W."/>
        </authorList>
    </citation>
    <scope>NUCLEOTIDE SEQUENCE [LARGE SCALE GENOMIC DNA]</scope>
    <source>
        <strain evidence="1 2">USDA 160</strain>
    </source>
</reference>
<accession>A0ABV2RWY3</accession>
<dbReference type="Proteomes" id="UP001549291">
    <property type="component" value="Unassembled WGS sequence"/>
</dbReference>
<evidence type="ECO:0000313" key="2">
    <source>
        <dbReference type="Proteomes" id="UP001549291"/>
    </source>
</evidence>
<gene>
    <name evidence="1" type="ORF">ABIF63_005186</name>
</gene>
<evidence type="ECO:0000313" key="1">
    <source>
        <dbReference type="EMBL" id="MET4721080.1"/>
    </source>
</evidence>
<proteinExistence type="predicted"/>
<dbReference type="EMBL" id="JBEPTQ010000002">
    <property type="protein sequence ID" value="MET4721080.1"/>
    <property type="molecule type" value="Genomic_DNA"/>
</dbReference>
<protein>
    <submittedName>
        <fullName evidence="1">Uncharacterized protein</fullName>
    </submittedName>
</protein>
<comment type="caution">
    <text evidence="1">The sequence shown here is derived from an EMBL/GenBank/DDBJ whole genome shotgun (WGS) entry which is preliminary data.</text>
</comment>
<sequence length="58" mass="6632">MRCVHRDVEYDVHALTTEKWEWIAYPKIQRGSKFSGLSGPTEVERVSAYTSGWMAKAA</sequence>
<name>A0ABV2RWY3_BRAJP</name>
<keyword evidence="2" id="KW-1185">Reference proteome</keyword>
<organism evidence="1 2">
    <name type="scientific">Bradyrhizobium japonicum</name>
    <dbReference type="NCBI Taxonomy" id="375"/>
    <lineage>
        <taxon>Bacteria</taxon>
        <taxon>Pseudomonadati</taxon>
        <taxon>Pseudomonadota</taxon>
        <taxon>Alphaproteobacteria</taxon>
        <taxon>Hyphomicrobiales</taxon>
        <taxon>Nitrobacteraceae</taxon>
        <taxon>Bradyrhizobium</taxon>
    </lineage>
</organism>